<protein>
    <submittedName>
        <fullName evidence="1">Uncharacterized protein</fullName>
    </submittedName>
</protein>
<reference evidence="1 2" key="1">
    <citation type="journal article" date="2022" name="New Phytol.">
        <title>Ecological generalism drives hyperdiversity of secondary metabolite gene clusters in xylarialean endophytes.</title>
        <authorList>
            <person name="Franco M.E.E."/>
            <person name="Wisecaver J.H."/>
            <person name="Arnold A.E."/>
            <person name="Ju Y.M."/>
            <person name="Slot J.C."/>
            <person name="Ahrendt S."/>
            <person name="Moore L.P."/>
            <person name="Eastman K.E."/>
            <person name="Scott K."/>
            <person name="Konkel Z."/>
            <person name="Mondo S.J."/>
            <person name="Kuo A."/>
            <person name="Hayes R.D."/>
            <person name="Haridas S."/>
            <person name="Andreopoulos B."/>
            <person name="Riley R."/>
            <person name="LaButti K."/>
            <person name="Pangilinan J."/>
            <person name="Lipzen A."/>
            <person name="Amirebrahimi M."/>
            <person name="Yan J."/>
            <person name="Adam C."/>
            <person name="Keymanesh K."/>
            <person name="Ng V."/>
            <person name="Louie K."/>
            <person name="Northen T."/>
            <person name="Drula E."/>
            <person name="Henrissat B."/>
            <person name="Hsieh H.M."/>
            <person name="Youens-Clark K."/>
            <person name="Lutzoni F."/>
            <person name="Miadlikowska J."/>
            <person name="Eastwood D.C."/>
            <person name="Hamelin R.C."/>
            <person name="Grigoriev I.V."/>
            <person name="U'Ren J.M."/>
        </authorList>
    </citation>
    <scope>NUCLEOTIDE SEQUENCE [LARGE SCALE GENOMIC DNA]</scope>
    <source>
        <strain evidence="1 2">ER1909</strain>
    </source>
</reference>
<keyword evidence="2" id="KW-1185">Reference proteome</keyword>
<evidence type="ECO:0000313" key="1">
    <source>
        <dbReference type="EMBL" id="KAI6092847.1"/>
    </source>
</evidence>
<proteinExistence type="predicted"/>
<evidence type="ECO:0000313" key="2">
    <source>
        <dbReference type="Proteomes" id="UP001497680"/>
    </source>
</evidence>
<dbReference type="EMBL" id="MU394282">
    <property type="protein sequence ID" value="KAI6092847.1"/>
    <property type="molecule type" value="Genomic_DNA"/>
</dbReference>
<organism evidence="1 2">
    <name type="scientific">Hypoxylon rubiginosum</name>
    <dbReference type="NCBI Taxonomy" id="110542"/>
    <lineage>
        <taxon>Eukaryota</taxon>
        <taxon>Fungi</taxon>
        <taxon>Dikarya</taxon>
        <taxon>Ascomycota</taxon>
        <taxon>Pezizomycotina</taxon>
        <taxon>Sordariomycetes</taxon>
        <taxon>Xylariomycetidae</taxon>
        <taxon>Xylariales</taxon>
        <taxon>Hypoxylaceae</taxon>
        <taxon>Hypoxylon</taxon>
    </lineage>
</organism>
<dbReference type="Proteomes" id="UP001497680">
    <property type="component" value="Unassembled WGS sequence"/>
</dbReference>
<comment type="caution">
    <text evidence="1">The sequence shown here is derived from an EMBL/GenBank/DDBJ whole genome shotgun (WGS) entry which is preliminary data.</text>
</comment>
<accession>A0ACC0DKH3</accession>
<sequence length="413" mass="45598">MSLAPAVCKDGFAYAGDLFAEASGHNRHRRATPAELKDHFKSGSEKDHPAHWFEAQLIHYGLQPSKTKAVARMRLFDAVNGGKLTVPAHIKKLESELKKDWTKNERDAKKALKGPQSPAPAVKSAKRKAESENVDLTVSVGDINITVSANTSSKKAKAMTAKPAKPAAPSKPAAKAKPAAKPKPATPSTPKPKPKPKAVSEPRVKAESLTAPYSSFGSTTAAATPSRRTQTSRQSQAPPPAFKIEDSDDDTYGRSRSHSTYSGGTDLKPLGLLNGRYSVSSRSITSQWGPMRKSLVLTLQGSELWGKFDLGIIEGILHFERRPYVSSEEAIDFRWRGRERDGPMFYGNDNRGWLRFLGDGSVEGFLDYMSLDFEADRNPGQGTRSEVDARDMVDEWDGYNEREYERESRARWY</sequence>
<gene>
    <name evidence="1" type="ORF">F4821DRAFT_223416</name>
</gene>
<name>A0ACC0DKH3_9PEZI</name>